<keyword evidence="2" id="KW-1185">Reference proteome</keyword>
<feature type="non-terminal residue" evidence="1">
    <location>
        <position position="1"/>
    </location>
</feature>
<accession>A0AA39MJ89</accession>
<dbReference type="Proteomes" id="UP001175226">
    <property type="component" value="Unassembled WGS sequence"/>
</dbReference>
<dbReference type="EMBL" id="JAUEPT010000060">
    <property type="protein sequence ID" value="KAK0435709.1"/>
    <property type="molecule type" value="Genomic_DNA"/>
</dbReference>
<dbReference type="AlphaFoldDB" id="A0AA39MJ89"/>
<protein>
    <submittedName>
        <fullName evidence="1">Uncharacterized protein</fullName>
    </submittedName>
</protein>
<evidence type="ECO:0000313" key="2">
    <source>
        <dbReference type="Proteomes" id="UP001175226"/>
    </source>
</evidence>
<gene>
    <name evidence="1" type="ORF">EV421DRAFT_1716485</name>
</gene>
<reference evidence="1" key="1">
    <citation type="submission" date="2023-06" db="EMBL/GenBank/DDBJ databases">
        <authorList>
            <consortium name="Lawrence Berkeley National Laboratory"/>
            <person name="Ahrendt S."/>
            <person name="Sahu N."/>
            <person name="Indic B."/>
            <person name="Wong-Bajracharya J."/>
            <person name="Merenyi Z."/>
            <person name="Ke H.-M."/>
            <person name="Monk M."/>
            <person name="Kocsube S."/>
            <person name="Drula E."/>
            <person name="Lipzen A."/>
            <person name="Balint B."/>
            <person name="Henrissat B."/>
            <person name="Andreopoulos B."/>
            <person name="Martin F.M."/>
            <person name="Harder C.B."/>
            <person name="Rigling D."/>
            <person name="Ford K.L."/>
            <person name="Foster G.D."/>
            <person name="Pangilinan J."/>
            <person name="Papanicolaou A."/>
            <person name="Barry K."/>
            <person name="LaButti K."/>
            <person name="Viragh M."/>
            <person name="Koriabine M."/>
            <person name="Yan M."/>
            <person name="Riley R."/>
            <person name="Champramary S."/>
            <person name="Plett K.L."/>
            <person name="Tsai I.J."/>
            <person name="Slot J."/>
            <person name="Sipos G."/>
            <person name="Plett J."/>
            <person name="Nagy L.G."/>
            <person name="Grigoriev I.V."/>
        </authorList>
    </citation>
    <scope>NUCLEOTIDE SEQUENCE</scope>
    <source>
        <strain evidence="1">FPL87.14</strain>
    </source>
</reference>
<proteinExistence type="predicted"/>
<name>A0AA39MJ89_9AGAR</name>
<sequence>TQRIDVSWCLKSERGTRIIPEGTIKGALFVQTPDFVQVTAVGYFTKLNIHSDDADRELDPNGTDMRGQVVDPLNLCEPFYFTPLQGFIEGSIFCFRACDPAGTTGEKYCQPINGTPGCELNMPTNYDAGVFESCLGDSGKVRCLLGSFTLLEQYDD</sequence>
<comment type="caution">
    <text evidence="1">The sequence shown here is derived from an EMBL/GenBank/DDBJ whole genome shotgun (WGS) entry which is preliminary data.</text>
</comment>
<evidence type="ECO:0000313" key="1">
    <source>
        <dbReference type="EMBL" id="KAK0435709.1"/>
    </source>
</evidence>
<organism evidence="1 2">
    <name type="scientific">Armillaria borealis</name>
    <dbReference type="NCBI Taxonomy" id="47425"/>
    <lineage>
        <taxon>Eukaryota</taxon>
        <taxon>Fungi</taxon>
        <taxon>Dikarya</taxon>
        <taxon>Basidiomycota</taxon>
        <taxon>Agaricomycotina</taxon>
        <taxon>Agaricomycetes</taxon>
        <taxon>Agaricomycetidae</taxon>
        <taxon>Agaricales</taxon>
        <taxon>Marasmiineae</taxon>
        <taxon>Physalacriaceae</taxon>
        <taxon>Armillaria</taxon>
    </lineage>
</organism>